<feature type="domain" description="ABC transporter" evidence="12">
    <location>
        <begin position="85"/>
        <end position="308"/>
    </location>
</feature>
<sequence>HVLVRPSVVNFIAGSSQLTFVSQVPLALMYLCVLLFNILQMVVSFERCLEYSELPQEPDVAADLTEEKGAALLRSLCDWPIEGAIEFKDFSASYRPGILPNVLSNVTFTVMPMEKSLSSGQLPRDCENGKVIPVFKSGRREVPLKKLRRSVTIIPQDPSLLRGTLRMNLDPTNSYSDEQVWTVLGQAHLFSLVSADSKKLHLETGDGGSNLSVGQRQLVCLARALLRNTRVLVMDEATSQMDGDTDSLIQRTLRESFAKCTVLTIAHRLHTVLDYDKILVMEEGRVREFGSVSTLLEDPGSVFYAMANEAGLVAGHEATANTTAL</sequence>
<dbReference type="GO" id="GO:0016887">
    <property type="term" value="F:ATP hydrolysis activity"/>
    <property type="evidence" value="ECO:0007669"/>
    <property type="project" value="InterPro"/>
</dbReference>
<evidence type="ECO:0000256" key="11">
    <source>
        <dbReference type="SAM" id="Phobius"/>
    </source>
</evidence>
<evidence type="ECO:0000259" key="12">
    <source>
        <dbReference type="PROSITE" id="PS50893"/>
    </source>
</evidence>
<dbReference type="GO" id="GO:0042626">
    <property type="term" value="F:ATPase-coupled transmembrane transporter activity"/>
    <property type="evidence" value="ECO:0007669"/>
    <property type="project" value="TreeGrafter"/>
</dbReference>
<dbReference type="InterPro" id="IPR003439">
    <property type="entry name" value="ABC_transporter-like_ATP-bd"/>
</dbReference>
<keyword evidence="2" id="KW-0813">Transport</keyword>
<evidence type="ECO:0000256" key="10">
    <source>
        <dbReference type="ARBA" id="ARBA00023180"/>
    </source>
</evidence>
<comment type="subcellular location">
    <subcellularLocation>
        <location evidence="1">Cell membrane</location>
        <topology evidence="1">Multi-pass membrane protein</topology>
    </subcellularLocation>
</comment>
<dbReference type="EMBL" id="JARKHS020015233">
    <property type="protein sequence ID" value="KAK8774604.1"/>
    <property type="molecule type" value="Genomic_DNA"/>
</dbReference>
<evidence type="ECO:0000313" key="14">
    <source>
        <dbReference type="Proteomes" id="UP001321473"/>
    </source>
</evidence>
<dbReference type="GO" id="GO:0005524">
    <property type="term" value="F:ATP binding"/>
    <property type="evidence" value="ECO:0007669"/>
    <property type="project" value="UniProtKB-KW"/>
</dbReference>
<evidence type="ECO:0000256" key="8">
    <source>
        <dbReference type="ARBA" id="ARBA00022989"/>
    </source>
</evidence>
<keyword evidence="8 11" id="KW-1133">Transmembrane helix</keyword>
<comment type="caution">
    <text evidence="13">The sequence shown here is derived from an EMBL/GenBank/DDBJ whole genome shotgun (WGS) entry which is preliminary data.</text>
</comment>
<dbReference type="FunFam" id="3.40.50.300:FF:002145">
    <property type="entry name" value="ABC transporter (MsbA subfamily)"/>
    <property type="match status" value="1"/>
</dbReference>
<dbReference type="InterPro" id="IPR050173">
    <property type="entry name" value="ABC_transporter_C-like"/>
</dbReference>
<evidence type="ECO:0000256" key="7">
    <source>
        <dbReference type="ARBA" id="ARBA00022840"/>
    </source>
</evidence>
<protein>
    <recommendedName>
        <fullName evidence="12">ABC transporter domain-containing protein</fullName>
    </recommendedName>
</protein>
<evidence type="ECO:0000256" key="1">
    <source>
        <dbReference type="ARBA" id="ARBA00004651"/>
    </source>
</evidence>
<keyword evidence="5" id="KW-0677">Repeat</keyword>
<evidence type="ECO:0000256" key="3">
    <source>
        <dbReference type="ARBA" id="ARBA00022475"/>
    </source>
</evidence>
<keyword evidence="10" id="KW-0325">Glycoprotein</keyword>
<keyword evidence="7" id="KW-0067">ATP-binding</keyword>
<keyword evidence="4 11" id="KW-0812">Transmembrane</keyword>
<evidence type="ECO:0000256" key="4">
    <source>
        <dbReference type="ARBA" id="ARBA00022692"/>
    </source>
</evidence>
<keyword evidence="9 11" id="KW-0472">Membrane</keyword>
<dbReference type="PANTHER" id="PTHR24223:SF443">
    <property type="entry name" value="MULTIDRUG-RESISTANCE LIKE PROTEIN 1, ISOFORM I"/>
    <property type="match status" value="1"/>
</dbReference>
<evidence type="ECO:0000256" key="9">
    <source>
        <dbReference type="ARBA" id="ARBA00023136"/>
    </source>
</evidence>
<dbReference type="Gene3D" id="3.40.50.300">
    <property type="entry name" value="P-loop containing nucleotide triphosphate hydrolases"/>
    <property type="match status" value="1"/>
</dbReference>
<name>A0AAQ4EIV1_AMBAM</name>
<accession>A0AAQ4EIV1</accession>
<evidence type="ECO:0000313" key="13">
    <source>
        <dbReference type="EMBL" id="KAK8774604.1"/>
    </source>
</evidence>
<dbReference type="PROSITE" id="PS50893">
    <property type="entry name" value="ABC_TRANSPORTER_2"/>
    <property type="match status" value="1"/>
</dbReference>
<dbReference type="CDD" id="cd03244">
    <property type="entry name" value="ABCC_MRP_domain2"/>
    <property type="match status" value="1"/>
</dbReference>
<dbReference type="PROSITE" id="PS00211">
    <property type="entry name" value="ABC_TRANSPORTER_1"/>
    <property type="match status" value="1"/>
</dbReference>
<dbReference type="Pfam" id="PF00005">
    <property type="entry name" value="ABC_tran"/>
    <property type="match status" value="1"/>
</dbReference>
<dbReference type="InterPro" id="IPR017871">
    <property type="entry name" value="ABC_transporter-like_CS"/>
</dbReference>
<feature type="transmembrane region" description="Helical" evidence="11">
    <location>
        <begin position="20"/>
        <end position="39"/>
    </location>
</feature>
<dbReference type="PANTHER" id="PTHR24223">
    <property type="entry name" value="ATP-BINDING CASSETTE SUB-FAMILY C"/>
    <property type="match status" value="1"/>
</dbReference>
<evidence type="ECO:0000256" key="2">
    <source>
        <dbReference type="ARBA" id="ARBA00022448"/>
    </source>
</evidence>
<dbReference type="GO" id="GO:0005886">
    <property type="term" value="C:plasma membrane"/>
    <property type="evidence" value="ECO:0007669"/>
    <property type="project" value="UniProtKB-SubCell"/>
</dbReference>
<feature type="non-terminal residue" evidence="13">
    <location>
        <position position="1"/>
    </location>
</feature>
<keyword evidence="3" id="KW-1003">Cell membrane</keyword>
<evidence type="ECO:0000256" key="5">
    <source>
        <dbReference type="ARBA" id="ARBA00022737"/>
    </source>
</evidence>
<dbReference type="Proteomes" id="UP001321473">
    <property type="component" value="Unassembled WGS sequence"/>
</dbReference>
<evidence type="ECO:0000256" key="6">
    <source>
        <dbReference type="ARBA" id="ARBA00022741"/>
    </source>
</evidence>
<proteinExistence type="predicted"/>
<organism evidence="13 14">
    <name type="scientific">Amblyomma americanum</name>
    <name type="common">Lone star tick</name>
    <dbReference type="NCBI Taxonomy" id="6943"/>
    <lineage>
        <taxon>Eukaryota</taxon>
        <taxon>Metazoa</taxon>
        <taxon>Ecdysozoa</taxon>
        <taxon>Arthropoda</taxon>
        <taxon>Chelicerata</taxon>
        <taxon>Arachnida</taxon>
        <taxon>Acari</taxon>
        <taxon>Parasitiformes</taxon>
        <taxon>Ixodida</taxon>
        <taxon>Ixodoidea</taxon>
        <taxon>Ixodidae</taxon>
        <taxon>Amblyomminae</taxon>
        <taxon>Amblyomma</taxon>
    </lineage>
</organism>
<reference evidence="13 14" key="1">
    <citation type="journal article" date="2023" name="Arcadia Sci">
        <title>De novo assembly of a long-read Amblyomma americanum tick genome.</title>
        <authorList>
            <person name="Chou S."/>
            <person name="Poskanzer K.E."/>
            <person name="Rollins M."/>
            <person name="Thuy-Boun P.S."/>
        </authorList>
    </citation>
    <scope>NUCLEOTIDE SEQUENCE [LARGE SCALE GENOMIC DNA]</scope>
    <source>
        <strain evidence="13">F_SG_1</strain>
        <tissue evidence="13">Salivary glands</tissue>
    </source>
</reference>
<gene>
    <name evidence="13" type="ORF">V5799_010863</name>
</gene>
<dbReference type="SUPFAM" id="SSF52540">
    <property type="entry name" value="P-loop containing nucleoside triphosphate hydrolases"/>
    <property type="match status" value="1"/>
</dbReference>
<keyword evidence="14" id="KW-1185">Reference proteome</keyword>
<keyword evidence="6" id="KW-0547">Nucleotide-binding</keyword>
<dbReference type="AlphaFoldDB" id="A0AAQ4EIV1"/>
<dbReference type="InterPro" id="IPR027417">
    <property type="entry name" value="P-loop_NTPase"/>
</dbReference>